<name>A0ACC0CCR3_CATRO</name>
<dbReference type="Proteomes" id="UP001060085">
    <property type="component" value="Linkage Group LG01"/>
</dbReference>
<accession>A0ACC0CCR3</accession>
<evidence type="ECO:0000313" key="2">
    <source>
        <dbReference type="Proteomes" id="UP001060085"/>
    </source>
</evidence>
<reference evidence="2" key="1">
    <citation type="journal article" date="2023" name="Nat. Plants">
        <title>Single-cell RNA sequencing provides a high-resolution roadmap for understanding the multicellular compartmentation of specialized metabolism.</title>
        <authorList>
            <person name="Sun S."/>
            <person name="Shen X."/>
            <person name="Li Y."/>
            <person name="Li Y."/>
            <person name="Wang S."/>
            <person name="Li R."/>
            <person name="Zhang H."/>
            <person name="Shen G."/>
            <person name="Guo B."/>
            <person name="Wei J."/>
            <person name="Xu J."/>
            <person name="St-Pierre B."/>
            <person name="Chen S."/>
            <person name="Sun C."/>
        </authorList>
    </citation>
    <scope>NUCLEOTIDE SEQUENCE [LARGE SCALE GENOMIC DNA]</scope>
</reference>
<dbReference type="EMBL" id="CM044701">
    <property type="protein sequence ID" value="KAI5682711.1"/>
    <property type="molecule type" value="Genomic_DNA"/>
</dbReference>
<proteinExistence type="predicted"/>
<comment type="caution">
    <text evidence="1">The sequence shown here is derived from an EMBL/GenBank/DDBJ whole genome shotgun (WGS) entry which is preliminary data.</text>
</comment>
<organism evidence="1 2">
    <name type="scientific">Catharanthus roseus</name>
    <name type="common">Madagascar periwinkle</name>
    <name type="synonym">Vinca rosea</name>
    <dbReference type="NCBI Taxonomy" id="4058"/>
    <lineage>
        <taxon>Eukaryota</taxon>
        <taxon>Viridiplantae</taxon>
        <taxon>Streptophyta</taxon>
        <taxon>Embryophyta</taxon>
        <taxon>Tracheophyta</taxon>
        <taxon>Spermatophyta</taxon>
        <taxon>Magnoliopsida</taxon>
        <taxon>eudicotyledons</taxon>
        <taxon>Gunneridae</taxon>
        <taxon>Pentapetalae</taxon>
        <taxon>asterids</taxon>
        <taxon>lamiids</taxon>
        <taxon>Gentianales</taxon>
        <taxon>Apocynaceae</taxon>
        <taxon>Rauvolfioideae</taxon>
        <taxon>Vinceae</taxon>
        <taxon>Catharanthinae</taxon>
        <taxon>Catharanthus</taxon>
    </lineage>
</organism>
<sequence>MEFQVKFILYVTANFLCSTIKYAYKYCWVPILCDAEKLGQLNWSKYVADFLENKIKLRVGDRASVLYMERFSPVREKVSPYQNRRTPRIVDWSNAAINKRVRKLRELGLFSRVDVIYGRCSQAQKDAVELEALRSRLDSFWADVIEVKSELKSLRESMKQLGRNVELSQSKMMEELHRFMSLINEKCREGGDIDMDYDSKKKTRSEILHTKTQEGSSKMLNRHTITKLVTPMSVPARLAEYLDFPVVAEDVAMHDADEDTISDGQINEGNDMAGYNQICAQRIVNDEEAAQCV</sequence>
<keyword evidence="2" id="KW-1185">Reference proteome</keyword>
<gene>
    <name evidence="1" type="ORF">M9H77_03939</name>
</gene>
<evidence type="ECO:0000313" key="1">
    <source>
        <dbReference type="EMBL" id="KAI5682711.1"/>
    </source>
</evidence>
<protein>
    <submittedName>
        <fullName evidence="1">Uncharacterized protein</fullName>
    </submittedName>
</protein>